<comment type="caution">
    <text evidence="1">The sequence shown here is derived from an EMBL/GenBank/DDBJ whole genome shotgun (WGS) entry which is preliminary data.</text>
</comment>
<dbReference type="EMBL" id="QKYT01001249">
    <property type="protein sequence ID" value="RIA79543.1"/>
    <property type="molecule type" value="Genomic_DNA"/>
</dbReference>
<accession>A0A397RZE4</accession>
<evidence type="ECO:0000313" key="2">
    <source>
        <dbReference type="Proteomes" id="UP000265703"/>
    </source>
</evidence>
<gene>
    <name evidence="1" type="ORF">C1645_840456</name>
</gene>
<keyword evidence="2" id="KW-1185">Reference proteome</keyword>
<proteinExistence type="predicted"/>
<evidence type="ECO:0000313" key="1">
    <source>
        <dbReference type="EMBL" id="RIA79543.1"/>
    </source>
</evidence>
<reference evidence="1 2" key="1">
    <citation type="submission" date="2018-06" db="EMBL/GenBank/DDBJ databases">
        <title>Comparative genomics reveals the genomic features of Rhizophagus irregularis, R. cerebriforme, R. diaphanum and Gigaspora rosea, and their symbiotic lifestyle signature.</title>
        <authorList>
            <person name="Morin E."/>
            <person name="San Clemente H."/>
            <person name="Chen E.C.H."/>
            <person name="De La Providencia I."/>
            <person name="Hainaut M."/>
            <person name="Kuo A."/>
            <person name="Kohler A."/>
            <person name="Murat C."/>
            <person name="Tang N."/>
            <person name="Roy S."/>
            <person name="Loubradou J."/>
            <person name="Henrissat B."/>
            <person name="Grigoriev I.V."/>
            <person name="Corradi N."/>
            <person name="Roux C."/>
            <person name="Martin F.M."/>
        </authorList>
    </citation>
    <scope>NUCLEOTIDE SEQUENCE [LARGE SCALE GENOMIC DNA]</scope>
    <source>
        <strain evidence="1 2">DAOM 227022</strain>
    </source>
</reference>
<dbReference type="Proteomes" id="UP000265703">
    <property type="component" value="Unassembled WGS sequence"/>
</dbReference>
<name>A0A397RZE4_9GLOM</name>
<evidence type="ECO:0008006" key="3">
    <source>
        <dbReference type="Google" id="ProtNLM"/>
    </source>
</evidence>
<dbReference type="AlphaFoldDB" id="A0A397RZE4"/>
<dbReference type="InterPro" id="IPR012337">
    <property type="entry name" value="RNaseH-like_sf"/>
</dbReference>
<dbReference type="SUPFAM" id="SSF53098">
    <property type="entry name" value="Ribonuclease H-like"/>
    <property type="match status" value="1"/>
</dbReference>
<dbReference type="OrthoDB" id="2432695at2759"/>
<organism evidence="1 2">
    <name type="scientific">Glomus cerebriforme</name>
    <dbReference type="NCBI Taxonomy" id="658196"/>
    <lineage>
        <taxon>Eukaryota</taxon>
        <taxon>Fungi</taxon>
        <taxon>Fungi incertae sedis</taxon>
        <taxon>Mucoromycota</taxon>
        <taxon>Glomeromycotina</taxon>
        <taxon>Glomeromycetes</taxon>
        <taxon>Glomerales</taxon>
        <taxon>Glomeraceae</taxon>
        <taxon>Glomus</taxon>
    </lineage>
</organism>
<sequence>MKTEATKQICGEVYPTLSYMILIYNILINKLEDFYDTPDRFKNGKEAANKAINKLQDYYNKTDTTLYSTSLILDPRIKFEYINNNK</sequence>
<protein>
    <recommendedName>
        <fullName evidence="3">hAT-like transposase RNase-H fold domain-containing protein</fullName>
    </recommendedName>
</protein>